<feature type="region of interest" description="Disordered" evidence="10">
    <location>
        <begin position="616"/>
        <end position="703"/>
    </location>
</feature>
<feature type="region of interest" description="Disordered" evidence="10">
    <location>
        <begin position="968"/>
        <end position="1043"/>
    </location>
</feature>
<accession>A0A2D0S0H9</accession>
<evidence type="ECO:0000256" key="5">
    <source>
        <dbReference type="ARBA" id="ARBA00022833"/>
    </source>
</evidence>
<evidence type="ECO:0000256" key="6">
    <source>
        <dbReference type="ARBA" id="ARBA00023125"/>
    </source>
</evidence>
<reference evidence="12" key="1">
    <citation type="journal article" date="2016" name="Nat. Commun.">
        <title>The channel catfish genome sequence provides insights into the evolution of scale formation in teleosts.</title>
        <authorList>
            <person name="Liu Z."/>
            <person name="Liu S."/>
            <person name="Yao J."/>
            <person name="Bao L."/>
            <person name="Zhang J."/>
            <person name="Li Y."/>
            <person name="Jiang C."/>
            <person name="Sun L."/>
            <person name="Wang R."/>
            <person name="Zhang Y."/>
            <person name="Zhou T."/>
            <person name="Zeng Q."/>
            <person name="Fu Q."/>
            <person name="Gao S."/>
            <person name="Li N."/>
            <person name="Koren S."/>
            <person name="Jiang Y."/>
            <person name="Zimin A."/>
            <person name="Xu P."/>
            <person name="Phillippy A.M."/>
            <person name="Geng X."/>
            <person name="Song L."/>
            <person name="Sun F."/>
            <person name="Li C."/>
            <person name="Wang X."/>
            <person name="Chen A."/>
            <person name="Jin Y."/>
            <person name="Yuan Z."/>
            <person name="Yang Y."/>
            <person name="Tan S."/>
            <person name="Peatman E."/>
            <person name="Lu J."/>
            <person name="Qin Z."/>
            <person name="Dunham R."/>
            <person name="Li Z."/>
            <person name="Sonstegard T."/>
            <person name="Feng J."/>
            <person name="Danzmann R.G."/>
            <person name="Schroeder S."/>
            <person name="Scheffler B."/>
            <person name="Duke M.V."/>
            <person name="Ballard L."/>
            <person name="Kucuktas H."/>
            <person name="Kaltenboeck L."/>
            <person name="Liu H."/>
            <person name="Armbruster J."/>
            <person name="Xie Y."/>
            <person name="Kirby M.L."/>
            <person name="Tian Y."/>
            <person name="Flanagan M.E."/>
            <person name="Mu W."/>
            <person name="Waldbieser G.C."/>
        </authorList>
    </citation>
    <scope>NUCLEOTIDE SEQUENCE [LARGE SCALE GENOMIC DNA]</scope>
    <source>
        <strain evidence="12">SDA103</strain>
    </source>
</reference>
<evidence type="ECO:0000256" key="8">
    <source>
        <dbReference type="ARBA" id="ARBA00023242"/>
    </source>
</evidence>
<feature type="region of interest" description="Disordered" evidence="10">
    <location>
        <begin position="115"/>
        <end position="168"/>
    </location>
</feature>
<evidence type="ECO:0000256" key="9">
    <source>
        <dbReference type="PROSITE-ProRule" id="PRU00042"/>
    </source>
</evidence>
<dbReference type="GeneID" id="108272195"/>
<keyword evidence="2" id="KW-0479">Metal-binding</keyword>
<dbReference type="PROSITE" id="PS00028">
    <property type="entry name" value="ZINC_FINGER_C2H2_1"/>
    <property type="match status" value="3"/>
</dbReference>
<keyword evidence="12" id="KW-1185">Reference proteome</keyword>
<feature type="compositionally biased region" description="Polar residues" evidence="10">
    <location>
        <begin position="623"/>
        <end position="637"/>
    </location>
</feature>
<dbReference type="InterPro" id="IPR013087">
    <property type="entry name" value="Znf_C2H2_type"/>
</dbReference>
<feature type="compositionally biased region" description="Polar residues" evidence="10">
    <location>
        <begin position="149"/>
        <end position="168"/>
    </location>
</feature>
<feature type="compositionally biased region" description="Polar residues" evidence="10">
    <location>
        <begin position="646"/>
        <end position="655"/>
    </location>
</feature>
<sequence length="1043" mass="116400">MRNWRFMGTGFTVGIKTSGHAGSGPASDDITGAGAREQDVSEAERAGHTEHCSVTQPITHSGSYGGAMAEESRGKRRKQANPRRNRECSLGSEGEDEGCAWGTDVQDERIEQDKMSLTASEGTEAGSPTRSTRAHSLSPSLEHWDETENTTVPSTTGEQENRAYTQNDARVMEDWTRYDFLMELRKVSQLPDSRHSQQLNGSVASYHTPGVQDDTPSTLSPGVLESPEGKDADPGSPDPTGTEMQVCPFCQQSYQQGTYLREHMKLCQREGGHSVCPLCGYSTPYRAQMERHMALHAQVKEKNSVSDTNTENRKFKCTQCGKAFKYKHHLKEHLRIHSGEKPYECSNCKKRFSHSGSYSSHLSSKKCLSGGGSGNGAYFNGHAHPAYLFPSPTSPPVVGSRNGNRGKSSPCVPLSHGFTDQLANQGQESSSSALRTSDLSRPWDSVAAMRMGVFKGTTLLPLLHSGGKFEQLLQEMLRKEVEKDEQLGSRQDKGEEDKTERREGKSDVPVGAVSCQRCFQLFPNEVVLKQHERYLCKGKDEQDAVQMHCIKEGSPLNFSRVSHNLYDTQKTPSTPNGMSRELSSPQQASWHSLPQQLLVPMPSPLHFRSDSAHAYWTNRKTDSPGNSSIMSPTSPSLQEHRRPGFSSPSITSPCQPLQHRPSPRSESSQSEPLDLSIPKARKGSEPGSDCNGSSPQTDHRDVEHMTRRLSPLSHHEVGGAYRPLFGSAVFSSYPFFNPIMSSGLAAMGHNGLTSLPLTPPAPSPGFLYMMEAESETMLKRMHQEINLMGDSRKRGNLDYLTLMEESLDGDHIPGRKRLRKTEDGLYACDICDKSFQKSSSLLRHKYEHTGKRPHECQICKKAFKHKHHLIEHSRLHSGEKPYQCDKCGKRFSHSGSYSQHMNHRYAFCGRDNDPDAQGEEPVLGDMALYTRPHIKLHPETRDNPLTLEETTTFLSDSSLDGAPLGFRAEEEDEEDEEEEENSLSNHAHKRRVEKRMETEDRSRHQEQSSGNSKKTNEKVDEGQDTKNNHHNSKIQVERDEEET</sequence>
<dbReference type="GO" id="GO:0000978">
    <property type="term" value="F:RNA polymerase II cis-regulatory region sequence-specific DNA binding"/>
    <property type="evidence" value="ECO:0007669"/>
    <property type="project" value="TreeGrafter"/>
</dbReference>
<feature type="region of interest" description="Disordered" evidence="10">
    <location>
        <begin position="480"/>
        <end position="507"/>
    </location>
</feature>
<keyword evidence="5" id="KW-0862">Zinc</keyword>
<evidence type="ECO:0000256" key="4">
    <source>
        <dbReference type="ARBA" id="ARBA00022771"/>
    </source>
</evidence>
<dbReference type="RefSeq" id="XP_017335951.2">
    <property type="nucleotide sequence ID" value="XM_017480462.3"/>
</dbReference>
<feature type="region of interest" description="Disordered" evidence="10">
    <location>
        <begin position="566"/>
        <end position="590"/>
    </location>
</feature>
<keyword evidence="7 13" id="KW-0371">Homeobox</keyword>
<evidence type="ECO:0000256" key="10">
    <source>
        <dbReference type="SAM" id="MobiDB-lite"/>
    </source>
</evidence>
<name>A0A2D0S0H9_ICTPU</name>
<keyword evidence="6 13" id="KW-0238">DNA-binding</keyword>
<dbReference type="InterPro" id="IPR036236">
    <property type="entry name" value="Znf_C2H2_sf"/>
</dbReference>
<evidence type="ECO:0000256" key="7">
    <source>
        <dbReference type="ARBA" id="ARBA00023155"/>
    </source>
</evidence>
<feature type="domain" description="C2H2-type" evidence="11">
    <location>
        <begin position="854"/>
        <end position="881"/>
    </location>
</feature>
<comment type="subcellular location">
    <subcellularLocation>
        <location evidence="1">Nucleus</location>
    </subcellularLocation>
</comment>
<feature type="region of interest" description="Disordered" evidence="10">
    <location>
        <begin position="392"/>
        <end position="418"/>
    </location>
</feature>
<evidence type="ECO:0000259" key="11">
    <source>
        <dbReference type="PROSITE" id="PS50157"/>
    </source>
</evidence>
<keyword evidence="4 9" id="KW-0863">Zinc-finger</keyword>
<feature type="domain" description="C2H2-type" evidence="11">
    <location>
        <begin position="882"/>
        <end position="901"/>
    </location>
</feature>
<feature type="compositionally biased region" description="Basic and acidic residues" evidence="10">
    <location>
        <begin position="994"/>
        <end position="1006"/>
    </location>
</feature>
<feature type="compositionally biased region" description="Basic and acidic residues" evidence="10">
    <location>
        <begin position="1014"/>
        <end position="1027"/>
    </location>
</feature>
<feature type="compositionally biased region" description="Basic and acidic residues" evidence="10">
    <location>
        <begin position="480"/>
        <end position="506"/>
    </location>
</feature>
<feature type="region of interest" description="Disordered" evidence="10">
    <location>
        <begin position="14"/>
        <end position="101"/>
    </location>
</feature>
<evidence type="ECO:0000256" key="1">
    <source>
        <dbReference type="ARBA" id="ARBA00004123"/>
    </source>
</evidence>
<evidence type="ECO:0000256" key="2">
    <source>
        <dbReference type="ARBA" id="ARBA00022723"/>
    </source>
</evidence>
<dbReference type="PROSITE" id="PS50157">
    <property type="entry name" value="ZINC_FINGER_C2H2_2"/>
    <property type="match status" value="4"/>
</dbReference>
<evidence type="ECO:0000256" key="3">
    <source>
        <dbReference type="ARBA" id="ARBA00022737"/>
    </source>
</evidence>
<feature type="region of interest" description="Disordered" evidence="10">
    <location>
        <begin position="190"/>
        <end position="244"/>
    </location>
</feature>
<dbReference type="GO" id="GO:0008270">
    <property type="term" value="F:zinc ion binding"/>
    <property type="evidence" value="ECO:0007669"/>
    <property type="project" value="UniProtKB-KW"/>
</dbReference>
<dbReference type="FunFam" id="3.30.160.60:FF:000082">
    <property type="entry name" value="Putative zinc finger E-box-binding homeobox 2"/>
    <property type="match status" value="1"/>
</dbReference>
<organism evidence="12 13">
    <name type="scientific">Ictalurus punctatus</name>
    <name type="common">Channel catfish</name>
    <name type="synonym">Silurus punctatus</name>
    <dbReference type="NCBI Taxonomy" id="7998"/>
    <lineage>
        <taxon>Eukaryota</taxon>
        <taxon>Metazoa</taxon>
        <taxon>Chordata</taxon>
        <taxon>Craniata</taxon>
        <taxon>Vertebrata</taxon>
        <taxon>Euteleostomi</taxon>
        <taxon>Actinopterygii</taxon>
        <taxon>Neopterygii</taxon>
        <taxon>Teleostei</taxon>
        <taxon>Ostariophysi</taxon>
        <taxon>Siluriformes</taxon>
        <taxon>Ictaluridae</taxon>
        <taxon>Ictalurus</taxon>
    </lineage>
</organism>
<dbReference type="Proteomes" id="UP000221080">
    <property type="component" value="Chromosome 11"/>
</dbReference>
<feature type="compositionally biased region" description="Basic and acidic residues" evidence="10">
    <location>
        <begin position="36"/>
        <end position="51"/>
    </location>
</feature>
<feature type="domain" description="C2H2-type" evidence="11">
    <location>
        <begin position="315"/>
        <end position="342"/>
    </location>
</feature>
<feature type="compositionally biased region" description="Polar residues" evidence="10">
    <location>
        <begin position="52"/>
        <end position="62"/>
    </location>
</feature>
<dbReference type="FunFam" id="3.30.160.60:FF:000145">
    <property type="entry name" value="Zinc finger protein 574"/>
    <property type="match status" value="1"/>
</dbReference>
<dbReference type="FunFam" id="3.30.160.60:FF:000013">
    <property type="entry name" value="Putative zinc finger E-box-binding homeobox 2"/>
    <property type="match status" value="2"/>
</dbReference>
<dbReference type="GO" id="GO:0000122">
    <property type="term" value="P:negative regulation of transcription by RNA polymerase II"/>
    <property type="evidence" value="ECO:0007669"/>
    <property type="project" value="UniProtKB-ARBA"/>
</dbReference>
<gene>
    <name evidence="13" type="primary">LOC108272195</name>
</gene>
<dbReference type="STRING" id="7998.ENSIPUP00000036447"/>
<dbReference type="AlphaFoldDB" id="A0A2D0S0H9"/>
<feature type="compositionally biased region" description="Polar residues" evidence="10">
    <location>
        <begin position="196"/>
        <end position="205"/>
    </location>
</feature>
<feature type="compositionally biased region" description="Basic residues" evidence="10">
    <location>
        <begin position="74"/>
        <end position="83"/>
    </location>
</feature>
<feature type="compositionally biased region" description="Polar residues" evidence="10">
    <location>
        <begin position="115"/>
        <end position="139"/>
    </location>
</feature>
<dbReference type="GO" id="GO:0000981">
    <property type="term" value="F:DNA-binding transcription factor activity, RNA polymerase II-specific"/>
    <property type="evidence" value="ECO:0007669"/>
    <property type="project" value="TreeGrafter"/>
</dbReference>
<keyword evidence="3" id="KW-0677">Repeat</keyword>
<reference evidence="13" key="2">
    <citation type="submission" date="2025-08" db="UniProtKB">
        <authorList>
            <consortium name="RefSeq"/>
        </authorList>
    </citation>
    <scope>IDENTIFICATION</scope>
    <source>
        <tissue evidence="13">Blood</tissue>
    </source>
</reference>
<dbReference type="KEGG" id="ipu:108272195"/>
<proteinExistence type="predicted"/>
<dbReference type="SMART" id="SM00355">
    <property type="entry name" value="ZnF_C2H2"/>
    <property type="match status" value="8"/>
</dbReference>
<dbReference type="Gene3D" id="3.30.160.60">
    <property type="entry name" value="Classic Zinc Finger"/>
    <property type="match status" value="6"/>
</dbReference>
<dbReference type="Pfam" id="PF00096">
    <property type="entry name" value="zf-C2H2"/>
    <property type="match status" value="3"/>
</dbReference>
<evidence type="ECO:0000313" key="13">
    <source>
        <dbReference type="RefSeq" id="XP_017335951.2"/>
    </source>
</evidence>
<dbReference type="PANTHER" id="PTHR24391">
    <property type="entry name" value="HISTONE H4 TRANSCRIPTION FACTOR-RELATED"/>
    <property type="match status" value="1"/>
</dbReference>
<evidence type="ECO:0000313" key="12">
    <source>
        <dbReference type="Proteomes" id="UP000221080"/>
    </source>
</evidence>
<dbReference type="FunFam" id="3.30.160.60:FF:000744">
    <property type="entry name" value="zinc finger E-box-binding homeobox 1"/>
    <property type="match status" value="1"/>
</dbReference>
<dbReference type="OrthoDB" id="427030at2759"/>
<keyword evidence="8" id="KW-0539">Nucleus</keyword>
<protein>
    <submittedName>
        <fullName evidence="13">Zinc finger E-box-binding homeobox 2 isoform X1</fullName>
    </submittedName>
</protein>
<dbReference type="PANTHER" id="PTHR24391:SF28">
    <property type="entry name" value="ZINC FINGER E-BOX-BINDING HOMEOBOX 2"/>
    <property type="match status" value="1"/>
</dbReference>
<dbReference type="GO" id="GO:0005634">
    <property type="term" value="C:nucleus"/>
    <property type="evidence" value="ECO:0007669"/>
    <property type="project" value="UniProtKB-SubCell"/>
</dbReference>
<feature type="domain" description="C2H2-type" evidence="11">
    <location>
        <begin position="826"/>
        <end position="853"/>
    </location>
</feature>
<dbReference type="InterPro" id="IPR051574">
    <property type="entry name" value="ZnF_E-box_Homeobox"/>
</dbReference>
<feature type="compositionally biased region" description="Acidic residues" evidence="10">
    <location>
        <begin position="969"/>
        <end position="981"/>
    </location>
</feature>
<dbReference type="SUPFAM" id="SSF57667">
    <property type="entry name" value="beta-beta-alpha zinc fingers"/>
    <property type="match status" value="4"/>
</dbReference>